<protein>
    <submittedName>
        <fullName evidence="2">Uncharacterized protein</fullName>
    </submittedName>
</protein>
<reference evidence="2" key="1">
    <citation type="submission" date="2023-06" db="EMBL/GenBank/DDBJ databases">
        <title>Genome-scale phylogeny and comparative genomics of the fungal order Sordariales.</title>
        <authorList>
            <consortium name="Lawrence Berkeley National Laboratory"/>
            <person name="Hensen N."/>
            <person name="Bonometti L."/>
            <person name="Westerberg I."/>
            <person name="Brannstrom I.O."/>
            <person name="Guillou S."/>
            <person name="Cros-Aarteil S."/>
            <person name="Calhoun S."/>
            <person name="Haridas S."/>
            <person name="Kuo A."/>
            <person name="Mondo S."/>
            <person name="Pangilinan J."/>
            <person name="Riley R."/>
            <person name="LaButti K."/>
            <person name="Andreopoulos B."/>
            <person name="Lipzen A."/>
            <person name="Chen C."/>
            <person name="Yanf M."/>
            <person name="Daum C."/>
            <person name="Ng V."/>
            <person name="Clum A."/>
            <person name="Steindorff A."/>
            <person name="Ohm R."/>
            <person name="Martin F."/>
            <person name="Silar P."/>
            <person name="Natvig D."/>
            <person name="Lalanne C."/>
            <person name="Gautier V."/>
            <person name="Ament-velasquez S.L."/>
            <person name="Kruys A."/>
            <person name="Hutchinson M.I."/>
            <person name="Powell A.J."/>
            <person name="Barry K."/>
            <person name="Miller A.N."/>
            <person name="Grigoriev I.V."/>
            <person name="Debuchy R."/>
            <person name="Gladieux P."/>
            <person name="Thoren M.H."/>
            <person name="Johannesson H."/>
        </authorList>
    </citation>
    <scope>NUCLEOTIDE SEQUENCE</scope>
    <source>
        <strain evidence="2">SMH3187-1</strain>
    </source>
</reference>
<evidence type="ECO:0000256" key="1">
    <source>
        <dbReference type="SAM" id="SignalP"/>
    </source>
</evidence>
<evidence type="ECO:0000313" key="2">
    <source>
        <dbReference type="EMBL" id="KAK0745653.1"/>
    </source>
</evidence>
<keyword evidence="1" id="KW-0732">Signal</keyword>
<feature type="chain" id="PRO_5041379679" evidence="1">
    <location>
        <begin position="38"/>
        <end position="98"/>
    </location>
</feature>
<gene>
    <name evidence="2" type="ORF">B0T18DRAFT_409915</name>
</gene>
<keyword evidence="3" id="KW-1185">Reference proteome</keyword>
<dbReference type="EMBL" id="JAUKUD010000004">
    <property type="protein sequence ID" value="KAK0745653.1"/>
    <property type="molecule type" value="Genomic_DNA"/>
</dbReference>
<organism evidence="2 3">
    <name type="scientific">Schizothecium vesticola</name>
    <dbReference type="NCBI Taxonomy" id="314040"/>
    <lineage>
        <taxon>Eukaryota</taxon>
        <taxon>Fungi</taxon>
        <taxon>Dikarya</taxon>
        <taxon>Ascomycota</taxon>
        <taxon>Pezizomycotina</taxon>
        <taxon>Sordariomycetes</taxon>
        <taxon>Sordariomycetidae</taxon>
        <taxon>Sordariales</taxon>
        <taxon>Schizotheciaceae</taxon>
        <taxon>Schizothecium</taxon>
    </lineage>
</organism>
<sequence>MALRTTRPDRLGFVRRLFSLPWLVSLTWGCSWPPVHGGNPATPIGIFRTLGKHSLTSRAVFVQPTIDTDMALDRRAMWFVVRGRRHRSTLGQPSPSPP</sequence>
<proteinExistence type="predicted"/>
<accession>A0AA40EU57</accession>
<dbReference type="AlphaFoldDB" id="A0AA40EU57"/>
<comment type="caution">
    <text evidence="2">The sequence shown here is derived from an EMBL/GenBank/DDBJ whole genome shotgun (WGS) entry which is preliminary data.</text>
</comment>
<dbReference type="Proteomes" id="UP001172155">
    <property type="component" value="Unassembled WGS sequence"/>
</dbReference>
<feature type="signal peptide" evidence="1">
    <location>
        <begin position="1"/>
        <end position="37"/>
    </location>
</feature>
<name>A0AA40EU57_9PEZI</name>
<evidence type="ECO:0000313" key="3">
    <source>
        <dbReference type="Proteomes" id="UP001172155"/>
    </source>
</evidence>